<sequence>MISQKPILTTKETSDLIWYYVDPKRRVEQFYTNPIDNVMSRIAGKKIYQMNNRL</sequence>
<dbReference type="WBParaSite" id="Hba_06645">
    <property type="protein sequence ID" value="Hba_06645"/>
    <property type="gene ID" value="Hba_06645"/>
</dbReference>
<dbReference type="Proteomes" id="UP000095283">
    <property type="component" value="Unplaced"/>
</dbReference>
<evidence type="ECO:0000313" key="1">
    <source>
        <dbReference type="Proteomes" id="UP000095283"/>
    </source>
</evidence>
<protein>
    <submittedName>
        <fullName evidence="2">MBD domain-containing protein</fullName>
    </submittedName>
</protein>
<reference evidence="2" key="1">
    <citation type="submission" date="2016-11" db="UniProtKB">
        <authorList>
            <consortium name="WormBaseParasite"/>
        </authorList>
    </citation>
    <scope>IDENTIFICATION</scope>
</reference>
<proteinExistence type="predicted"/>
<name>A0A1I7WNB8_HETBA</name>
<organism evidence="1 2">
    <name type="scientific">Heterorhabditis bacteriophora</name>
    <name type="common">Entomopathogenic nematode worm</name>
    <dbReference type="NCBI Taxonomy" id="37862"/>
    <lineage>
        <taxon>Eukaryota</taxon>
        <taxon>Metazoa</taxon>
        <taxon>Ecdysozoa</taxon>
        <taxon>Nematoda</taxon>
        <taxon>Chromadorea</taxon>
        <taxon>Rhabditida</taxon>
        <taxon>Rhabditina</taxon>
        <taxon>Rhabditomorpha</taxon>
        <taxon>Strongyloidea</taxon>
        <taxon>Heterorhabditidae</taxon>
        <taxon>Heterorhabditis</taxon>
    </lineage>
</organism>
<keyword evidence="1" id="KW-1185">Reference proteome</keyword>
<evidence type="ECO:0000313" key="2">
    <source>
        <dbReference type="WBParaSite" id="Hba_06645"/>
    </source>
</evidence>
<dbReference type="AlphaFoldDB" id="A0A1I7WNB8"/>
<accession>A0A1I7WNB8</accession>